<accession>A0A0B5FTY3</accession>
<dbReference type="UniPathway" id="UPA00078"/>
<dbReference type="PANTHER" id="PTHR13090:SF1">
    <property type="entry name" value="ARGININE-HYDROXYLASE NDUFAF5, MITOCHONDRIAL"/>
    <property type="match status" value="1"/>
</dbReference>
<evidence type="ECO:0000256" key="8">
    <source>
        <dbReference type="HAMAP-Rule" id="MF_00835"/>
    </source>
</evidence>
<dbReference type="OrthoDB" id="9786194at2"/>
<proteinExistence type="inferred from homology"/>
<evidence type="ECO:0000256" key="2">
    <source>
        <dbReference type="ARBA" id="ARBA00004746"/>
    </source>
</evidence>
<dbReference type="RefSeq" id="WP_040200892.1">
    <property type="nucleotide sequence ID" value="NZ_CP010311.1"/>
</dbReference>
<evidence type="ECO:0000313" key="11">
    <source>
        <dbReference type="Proteomes" id="UP000035036"/>
    </source>
</evidence>
<dbReference type="GO" id="GO:0032259">
    <property type="term" value="P:methylation"/>
    <property type="evidence" value="ECO:0007669"/>
    <property type="project" value="UniProtKB-KW"/>
</dbReference>
<keyword evidence="6 8" id="KW-0949">S-adenosyl-L-methionine</keyword>
<dbReference type="SUPFAM" id="SSF53335">
    <property type="entry name" value="S-adenosyl-L-methionine-dependent methyltransferases"/>
    <property type="match status" value="1"/>
</dbReference>
<dbReference type="GO" id="GO:0009102">
    <property type="term" value="P:biotin biosynthetic process"/>
    <property type="evidence" value="ECO:0007669"/>
    <property type="project" value="UniProtKB-UniRule"/>
</dbReference>
<organism evidence="10 11">
    <name type="scientific">Geoalkalibacter subterraneus</name>
    <dbReference type="NCBI Taxonomy" id="483547"/>
    <lineage>
        <taxon>Bacteria</taxon>
        <taxon>Pseudomonadati</taxon>
        <taxon>Thermodesulfobacteriota</taxon>
        <taxon>Desulfuromonadia</taxon>
        <taxon>Desulfuromonadales</taxon>
        <taxon>Geoalkalibacteraceae</taxon>
        <taxon>Geoalkalibacter</taxon>
    </lineage>
</organism>
<comment type="pathway">
    <text evidence="2 8">Cofactor biosynthesis; biotin biosynthesis.</text>
</comment>
<name>A0A0B5FTY3_9BACT</name>
<dbReference type="GO" id="GO:0010340">
    <property type="term" value="F:carboxyl-O-methyltransferase activity"/>
    <property type="evidence" value="ECO:0007669"/>
    <property type="project" value="UniProtKB-UniRule"/>
</dbReference>
<dbReference type="GO" id="GO:0102130">
    <property type="term" value="F:malonyl-CoA methyltransferase activity"/>
    <property type="evidence" value="ECO:0007669"/>
    <property type="project" value="UniProtKB-EC"/>
</dbReference>
<dbReference type="KEGG" id="gsb:GSUB_11410"/>
<dbReference type="CDD" id="cd02440">
    <property type="entry name" value="AdoMet_MTases"/>
    <property type="match status" value="1"/>
</dbReference>
<protein>
    <recommendedName>
        <fullName evidence="3 8">Malonyl-[acyl-carrier protein] O-methyltransferase</fullName>
        <shortName evidence="8">Malonyl-ACP O-methyltransferase</shortName>
        <ecNumber evidence="3 8">2.1.1.197</ecNumber>
    </recommendedName>
    <alternativeName>
        <fullName evidence="8">Biotin synthesis protein BioC</fullName>
    </alternativeName>
</protein>
<keyword evidence="11" id="KW-1185">Reference proteome</keyword>
<dbReference type="InterPro" id="IPR011814">
    <property type="entry name" value="BioC"/>
</dbReference>
<sequence length="267" mass="29152">MSAVLSSRLVRARFSSQACDYDRFARVQKRVAARLASSIEGRLPPGAALDVGTGTGELACCLRRTSPDQPLVLCDIAPGMTRYAVSRIPGALAADADAQSLPFRDGVFGLVASASVYQWMNDLEAAFRESARILRPGGLFAFAFYGEGTLSELHQSHLAALREAGCEEKSYFQRFPSVADSREALLAAGLQIEDLWCETEIEWHAEPGALLRSLKKIGAQNAHVKRPRGLASRQVMLRMNEVYREKFGTAQGVPATYKVIFGLATRL</sequence>
<reference evidence="10 11" key="1">
    <citation type="journal article" date="2015" name="Genome Announc.">
        <title>Genomes of Geoalkalibacter ferrihydriticus Z-0531T and Geoalkalibacter subterraneus Red1T, Two Haloalkaliphilic Metal-Reducing Deltaproteobacteria.</title>
        <authorList>
            <person name="Badalamenti J.P."/>
            <person name="Krajmalnik-Brown R."/>
            <person name="Torres C.I."/>
            <person name="Bond D.R."/>
        </authorList>
    </citation>
    <scope>NUCLEOTIDE SEQUENCE [LARGE SCALE GENOMIC DNA]</scope>
    <source>
        <strain evidence="10 11">Red1</strain>
    </source>
</reference>
<dbReference type="EC" id="2.1.1.197" evidence="3 8"/>
<dbReference type="HOGENOM" id="CLU_046586_2_2_7"/>
<dbReference type="STRING" id="483547.GSUB_11410"/>
<evidence type="ECO:0000256" key="1">
    <source>
        <dbReference type="ARBA" id="ARBA00000852"/>
    </source>
</evidence>
<evidence type="ECO:0000256" key="6">
    <source>
        <dbReference type="ARBA" id="ARBA00022691"/>
    </source>
</evidence>
<dbReference type="InterPro" id="IPR029063">
    <property type="entry name" value="SAM-dependent_MTases_sf"/>
</dbReference>
<comment type="similarity">
    <text evidence="8">Belongs to the methyltransferase superfamily.</text>
</comment>
<evidence type="ECO:0000256" key="7">
    <source>
        <dbReference type="ARBA" id="ARBA00022756"/>
    </source>
</evidence>
<dbReference type="InterPro" id="IPR050602">
    <property type="entry name" value="Malonyl-ACP_OMT"/>
</dbReference>
<keyword evidence="7 8" id="KW-0093">Biotin biosynthesis</keyword>
<evidence type="ECO:0000259" key="9">
    <source>
        <dbReference type="Pfam" id="PF08241"/>
    </source>
</evidence>
<gene>
    <name evidence="8" type="primary">bioC</name>
    <name evidence="10" type="ORF">GSUB_11410</name>
</gene>
<evidence type="ECO:0000313" key="10">
    <source>
        <dbReference type="EMBL" id="AJF07051.1"/>
    </source>
</evidence>
<evidence type="ECO:0000256" key="3">
    <source>
        <dbReference type="ARBA" id="ARBA00012327"/>
    </source>
</evidence>
<dbReference type="PANTHER" id="PTHR13090">
    <property type="entry name" value="ARGININE-HYDROXYLASE NDUFAF5, MITOCHONDRIAL"/>
    <property type="match status" value="1"/>
</dbReference>
<evidence type="ECO:0000256" key="5">
    <source>
        <dbReference type="ARBA" id="ARBA00022679"/>
    </source>
</evidence>
<dbReference type="InterPro" id="IPR013216">
    <property type="entry name" value="Methyltransf_11"/>
</dbReference>
<dbReference type="HAMAP" id="MF_00835">
    <property type="entry name" value="BioC"/>
    <property type="match status" value="1"/>
</dbReference>
<dbReference type="Pfam" id="PF08241">
    <property type="entry name" value="Methyltransf_11"/>
    <property type="match status" value="1"/>
</dbReference>
<dbReference type="Proteomes" id="UP000035036">
    <property type="component" value="Chromosome"/>
</dbReference>
<evidence type="ECO:0000256" key="4">
    <source>
        <dbReference type="ARBA" id="ARBA00022603"/>
    </source>
</evidence>
<feature type="domain" description="Methyltransferase type 11" evidence="9">
    <location>
        <begin position="49"/>
        <end position="142"/>
    </location>
</feature>
<comment type="function">
    <text evidence="8">Converts the free carboxyl group of a malonyl-thioester to its methyl ester by transfer of a methyl group from S-adenosyl-L-methionine (SAM). It allows to synthesize pimeloyl-ACP via the fatty acid synthetic pathway.</text>
</comment>
<comment type="catalytic activity">
    <reaction evidence="1 8">
        <text>malonyl-[ACP] + S-adenosyl-L-methionine = malonyl-[ACP] methyl ester + S-adenosyl-L-homocysteine</text>
        <dbReference type="Rhea" id="RHEA:17105"/>
        <dbReference type="Rhea" id="RHEA-COMP:9623"/>
        <dbReference type="Rhea" id="RHEA-COMP:9954"/>
        <dbReference type="ChEBI" id="CHEBI:57856"/>
        <dbReference type="ChEBI" id="CHEBI:59789"/>
        <dbReference type="ChEBI" id="CHEBI:78449"/>
        <dbReference type="ChEBI" id="CHEBI:78845"/>
        <dbReference type="EC" id="2.1.1.197"/>
    </reaction>
</comment>
<dbReference type="Gene3D" id="3.40.50.150">
    <property type="entry name" value="Vaccinia Virus protein VP39"/>
    <property type="match status" value="1"/>
</dbReference>
<dbReference type="EMBL" id="CP010311">
    <property type="protein sequence ID" value="AJF07051.1"/>
    <property type="molecule type" value="Genomic_DNA"/>
</dbReference>
<dbReference type="AlphaFoldDB" id="A0A0B5FTY3"/>
<keyword evidence="4 8" id="KW-0489">Methyltransferase</keyword>
<dbReference type="GO" id="GO:0008757">
    <property type="term" value="F:S-adenosylmethionine-dependent methyltransferase activity"/>
    <property type="evidence" value="ECO:0007669"/>
    <property type="project" value="InterPro"/>
</dbReference>
<keyword evidence="5 8" id="KW-0808">Transferase</keyword>